<evidence type="ECO:0000259" key="2">
    <source>
        <dbReference type="Pfam" id="PF01464"/>
    </source>
</evidence>
<evidence type="ECO:0000256" key="1">
    <source>
        <dbReference type="ARBA" id="ARBA00007734"/>
    </source>
</evidence>
<dbReference type="Gene3D" id="1.10.530.10">
    <property type="match status" value="1"/>
</dbReference>
<dbReference type="InterPro" id="IPR023346">
    <property type="entry name" value="Lysozyme-like_dom_sf"/>
</dbReference>
<dbReference type="InterPro" id="IPR008258">
    <property type="entry name" value="Transglycosylase_SLT_dom_1"/>
</dbReference>
<dbReference type="RefSeq" id="WP_132127993.1">
    <property type="nucleotide sequence ID" value="NZ_CP042432.1"/>
</dbReference>
<reference evidence="3 4" key="1">
    <citation type="submission" date="2019-03" db="EMBL/GenBank/DDBJ databases">
        <title>Genomic Encyclopedia of Type Strains, Phase IV (KMG-IV): sequencing the most valuable type-strain genomes for metagenomic binning, comparative biology and taxonomic classification.</title>
        <authorList>
            <person name="Goeker M."/>
        </authorList>
    </citation>
    <scope>NUCLEOTIDE SEQUENCE [LARGE SCALE GENOMIC DNA]</scope>
    <source>
        <strain evidence="3 4">DSM 21100</strain>
    </source>
</reference>
<gene>
    <name evidence="3" type="ORF">EDD80_10269</name>
</gene>
<dbReference type="CDD" id="cd16894">
    <property type="entry name" value="MltD-like"/>
    <property type="match status" value="1"/>
</dbReference>
<keyword evidence="4" id="KW-1185">Reference proteome</keyword>
<accession>A0A4R3KU37</accession>
<dbReference type="PANTHER" id="PTHR37423">
    <property type="entry name" value="SOLUBLE LYTIC MUREIN TRANSGLYCOSYLASE-RELATED"/>
    <property type="match status" value="1"/>
</dbReference>
<dbReference type="EMBL" id="SMAD01000002">
    <property type="protein sequence ID" value="TCS88879.1"/>
    <property type="molecule type" value="Genomic_DNA"/>
</dbReference>
<dbReference type="PANTHER" id="PTHR37423:SF2">
    <property type="entry name" value="MEMBRANE-BOUND LYTIC MUREIN TRANSGLYCOSYLASE C"/>
    <property type="match status" value="1"/>
</dbReference>
<feature type="domain" description="Transglycosylase SLT" evidence="2">
    <location>
        <begin position="120"/>
        <end position="221"/>
    </location>
</feature>
<dbReference type="Proteomes" id="UP000295807">
    <property type="component" value="Unassembled WGS sequence"/>
</dbReference>
<protein>
    <submittedName>
        <fullName evidence="3">Transglycosylase-like protein with SLT domain</fullName>
    </submittedName>
</protein>
<dbReference type="SUPFAM" id="SSF53955">
    <property type="entry name" value="Lysozyme-like"/>
    <property type="match status" value="1"/>
</dbReference>
<comment type="similarity">
    <text evidence="1">Belongs to the transglycosylase Slt family.</text>
</comment>
<dbReference type="AlphaFoldDB" id="A0A4R3KU37"/>
<proteinExistence type="inferred from homology"/>
<sequence>MRTITIFTAGILTGGAIIAAIAFKNGAVSTGGLQPAAGIDTGGTGAAATAETAAWEYRWHAPKLPSTIDFAGETTPLDRWEVRERLDRELLVNSYLHGSTLYILKLANRIFPVLEERLKANGIPEDFKYLCVAESALQNQRSPAGALGYWQFLNSTGKEHGLEITDQVDERYHLEKSTDAAAEYLKNAYERFGSWTAAAASYNCGMGGYQRFSSHQQSRNYYDLLLPEETNRYIFRILALKYILENPERMGFIAGETDVYQPIPTREVIVDKTLPSLVDFAKSQGTSYKILKTLNPWLRAHSLTVRPGHSYAIQVPL</sequence>
<evidence type="ECO:0000313" key="3">
    <source>
        <dbReference type="EMBL" id="TCS88879.1"/>
    </source>
</evidence>
<dbReference type="Pfam" id="PF01464">
    <property type="entry name" value="SLT"/>
    <property type="match status" value="1"/>
</dbReference>
<evidence type="ECO:0000313" key="4">
    <source>
        <dbReference type="Proteomes" id="UP000295807"/>
    </source>
</evidence>
<dbReference type="OrthoDB" id="9815002at2"/>
<comment type="caution">
    <text evidence="3">The sequence shown here is derived from an EMBL/GenBank/DDBJ whole genome shotgun (WGS) entry which is preliminary data.</text>
</comment>
<organism evidence="3 4">
    <name type="scientific">Anseongella ginsenosidimutans</name>
    <dbReference type="NCBI Taxonomy" id="496056"/>
    <lineage>
        <taxon>Bacteria</taxon>
        <taxon>Pseudomonadati</taxon>
        <taxon>Bacteroidota</taxon>
        <taxon>Sphingobacteriia</taxon>
        <taxon>Sphingobacteriales</taxon>
        <taxon>Sphingobacteriaceae</taxon>
        <taxon>Anseongella</taxon>
    </lineage>
</organism>
<name>A0A4R3KU37_9SPHI</name>